<keyword evidence="7" id="KW-1185">Reference proteome</keyword>
<dbReference type="PANTHER" id="PTHR36307:SF1">
    <property type="entry name" value="FLAGELLA BASAL BODY P-RING FORMATION PROTEIN FLGA"/>
    <property type="match status" value="1"/>
</dbReference>
<dbReference type="GO" id="GO:0044780">
    <property type="term" value="P:bacterial-type flagellum assembly"/>
    <property type="evidence" value="ECO:0007669"/>
    <property type="project" value="InterPro"/>
</dbReference>
<dbReference type="SUPFAM" id="SSF51269">
    <property type="entry name" value="AFP III-like domain"/>
    <property type="match status" value="1"/>
</dbReference>
<evidence type="ECO:0000256" key="1">
    <source>
        <dbReference type="ARBA" id="ARBA00004418"/>
    </source>
</evidence>
<accession>A0A238KXQ6</accession>
<dbReference type="Gene3D" id="2.30.30.760">
    <property type="match status" value="1"/>
</dbReference>
<comment type="subcellular location">
    <subcellularLocation>
        <location evidence="1 4">Periplasm</location>
    </subcellularLocation>
</comment>
<dbReference type="SMART" id="SM00858">
    <property type="entry name" value="SAF"/>
    <property type="match status" value="1"/>
</dbReference>
<sequence length="142" mass="15129">MRLYYALILLACGPACADTLVAARTIRANQVITAQDLAISDMNPTGALTQPEQAIGQETRVILYAGRPIRPGDIRPPAVIERNQLVTLHYRQGGLVIAADARSLARAAVGDTLRVMNLASRTTVTGTVTQNGAVIVDPHSFP</sequence>
<dbReference type="Proteomes" id="UP000202922">
    <property type="component" value="Unassembled WGS sequence"/>
</dbReference>
<dbReference type="EMBL" id="FXYE01000002">
    <property type="protein sequence ID" value="SMX47420.1"/>
    <property type="molecule type" value="Genomic_DNA"/>
</dbReference>
<dbReference type="CDD" id="cd11614">
    <property type="entry name" value="SAF_CpaB_FlgA_like"/>
    <property type="match status" value="1"/>
</dbReference>
<feature type="chain" id="PRO_5011815329" description="Flagella basal body P-ring formation protein FlgA" evidence="4">
    <location>
        <begin position="18"/>
        <end position="142"/>
    </location>
</feature>
<gene>
    <name evidence="6" type="ORF">COL8621_03433</name>
</gene>
<dbReference type="RefSeq" id="WP_093968449.1">
    <property type="nucleotide sequence ID" value="NZ_FXYE01000002.1"/>
</dbReference>
<keyword evidence="4" id="KW-1005">Bacterial flagellum biogenesis</keyword>
<dbReference type="AlphaFoldDB" id="A0A238KXQ6"/>
<dbReference type="NCBIfam" id="TIGR03170">
    <property type="entry name" value="flgA_cterm"/>
    <property type="match status" value="1"/>
</dbReference>
<proteinExistence type="inferred from homology"/>
<feature type="signal peptide" evidence="4">
    <location>
        <begin position="1"/>
        <end position="17"/>
    </location>
</feature>
<dbReference type="InterPro" id="IPR036732">
    <property type="entry name" value="AFP_Neu5c_C_sf"/>
</dbReference>
<evidence type="ECO:0000256" key="2">
    <source>
        <dbReference type="ARBA" id="ARBA00022729"/>
    </source>
</evidence>
<feature type="domain" description="SAF" evidence="5">
    <location>
        <begin position="17"/>
        <end position="75"/>
    </location>
</feature>
<dbReference type="InterPro" id="IPR017585">
    <property type="entry name" value="SAF_FlgA"/>
</dbReference>
<evidence type="ECO:0000259" key="5">
    <source>
        <dbReference type="SMART" id="SM00858"/>
    </source>
</evidence>
<dbReference type="OrthoDB" id="7619725at2"/>
<reference evidence="7" key="1">
    <citation type="submission" date="2017-05" db="EMBL/GenBank/DDBJ databases">
        <authorList>
            <person name="Rodrigo-Torres L."/>
            <person name="Arahal R. D."/>
            <person name="Lucena T."/>
        </authorList>
    </citation>
    <scope>NUCLEOTIDE SEQUENCE [LARGE SCALE GENOMIC DNA]</scope>
    <source>
        <strain evidence="7">CECT 8621</strain>
    </source>
</reference>
<dbReference type="GO" id="GO:0042597">
    <property type="term" value="C:periplasmic space"/>
    <property type="evidence" value="ECO:0007669"/>
    <property type="project" value="UniProtKB-SubCell"/>
</dbReference>
<evidence type="ECO:0000313" key="7">
    <source>
        <dbReference type="Proteomes" id="UP000202922"/>
    </source>
</evidence>
<comment type="similarity">
    <text evidence="4">Belongs to the FlgA family.</text>
</comment>
<keyword evidence="6" id="KW-0966">Cell projection</keyword>
<dbReference type="InterPro" id="IPR039246">
    <property type="entry name" value="Flagellar_FlgA"/>
</dbReference>
<dbReference type="Gene3D" id="3.90.1210.10">
    <property type="entry name" value="Antifreeze-like/N-acetylneuraminic acid synthase C-terminal domain"/>
    <property type="match status" value="1"/>
</dbReference>
<dbReference type="InterPro" id="IPR013974">
    <property type="entry name" value="SAF"/>
</dbReference>
<evidence type="ECO:0000256" key="4">
    <source>
        <dbReference type="RuleBase" id="RU362063"/>
    </source>
</evidence>
<name>A0A238KXQ6_9RHOB</name>
<keyword evidence="2 4" id="KW-0732">Signal</keyword>
<evidence type="ECO:0000256" key="3">
    <source>
        <dbReference type="ARBA" id="ARBA00022764"/>
    </source>
</evidence>
<keyword evidence="6" id="KW-0282">Flagellum</keyword>
<dbReference type="Pfam" id="PF13144">
    <property type="entry name" value="ChapFlgA"/>
    <property type="match status" value="1"/>
</dbReference>
<protein>
    <recommendedName>
        <fullName evidence="4">Flagella basal body P-ring formation protein FlgA</fullName>
    </recommendedName>
</protein>
<keyword evidence="6" id="KW-0969">Cilium</keyword>
<dbReference type="PANTHER" id="PTHR36307">
    <property type="entry name" value="FLAGELLA BASAL BODY P-RING FORMATION PROTEIN FLGA"/>
    <property type="match status" value="1"/>
</dbReference>
<evidence type="ECO:0000313" key="6">
    <source>
        <dbReference type="EMBL" id="SMX47420.1"/>
    </source>
</evidence>
<comment type="function">
    <text evidence="4">Involved in the assembly process of the P-ring formation. It may associate with FlgF on the rod constituting a structure essential for the P-ring assembly or may act as a modulator protein for the P-ring assembly.</text>
</comment>
<keyword evidence="3 4" id="KW-0574">Periplasm</keyword>
<organism evidence="6 7">
    <name type="scientific">Actibacterium lipolyticum</name>
    <dbReference type="NCBI Taxonomy" id="1524263"/>
    <lineage>
        <taxon>Bacteria</taxon>
        <taxon>Pseudomonadati</taxon>
        <taxon>Pseudomonadota</taxon>
        <taxon>Alphaproteobacteria</taxon>
        <taxon>Rhodobacterales</taxon>
        <taxon>Roseobacteraceae</taxon>
        <taxon>Actibacterium</taxon>
    </lineage>
</organism>